<evidence type="ECO:0000313" key="8">
    <source>
        <dbReference type="Proteomes" id="UP000593562"/>
    </source>
</evidence>
<proteinExistence type="inferred from homology"/>
<dbReference type="SUPFAM" id="SSF53901">
    <property type="entry name" value="Thiolase-like"/>
    <property type="match status" value="2"/>
</dbReference>
<keyword evidence="4" id="KW-0012">Acyltransferase</keyword>
<evidence type="ECO:0000256" key="2">
    <source>
        <dbReference type="ARBA" id="ARBA00022679"/>
    </source>
</evidence>
<dbReference type="Pfam" id="PF02797">
    <property type="entry name" value="Chal_sti_synt_C"/>
    <property type="match status" value="1"/>
</dbReference>
<dbReference type="Gene3D" id="3.40.47.10">
    <property type="match status" value="2"/>
</dbReference>
<dbReference type="FunFam" id="3.40.47.10:FF:000025">
    <property type="entry name" value="Chalcone synthase 2"/>
    <property type="match status" value="1"/>
</dbReference>
<evidence type="ECO:0000313" key="7">
    <source>
        <dbReference type="EMBL" id="KAF5731626.1"/>
    </source>
</evidence>
<dbReference type="CDD" id="cd00831">
    <property type="entry name" value="CHS_like"/>
    <property type="match status" value="1"/>
</dbReference>
<dbReference type="InterPro" id="IPR011141">
    <property type="entry name" value="Polyketide_synthase_type-III"/>
</dbReference>
<dbReference type="FunCoup" id="A0A7J7CD16">
    <property type="interactions" value="26"/>
</dbReference>
<dbReference type="EMBL" id="JAAARO010000018">
    <property type="protein sequence ID" value="KAF5731626.1"/>
    <property type="molecule type" value="Genomic_DNA"/>
</dbReference>
<evidence type="ECO:0000259" key="5">
    <source>
        <dbReference type="Pfam" id="PF00195"/>
    </source>
</evidence>
<dbReference type="InterPro" id="IPR016039">
    <property type="entry name" value="Thiolase-like"/>
</dbReference>
<dbReference type="AlphaFoldDB" id="A0A7J7CD16"/>
<organism evidence="7 8">
    <name type="scientific">Tripterygium wilfordii</name>
    <name type="common">Thunder God vine</name>
    <dbReference type="NCBI Taxonomy" id="458696"/>
    <lineage>
        <taxon>Eukaryota</taxon>
        <taxon>Viridiplantae</taxon>
        <taxon>Streptophyta</taxon>
        <taxon>Embryophyta</taxon>
        <taxon>Tracheophyta</taxon>
        <taxon>Spermatophyta</taxon>
        <taxon>Magnoliopsida</taxon>
        <taxon>eudicotyledons</taxon>
        <taxon>Gunneridae</taxon>
        <taxon>Pentapetalae</taxon>
        <taxon>rosids</taxon>
        <taxon>fabids</taxon>
        <taxon>Celastrales</taxon>
        <taxon>Celastraceae</taxon>
        <taxon>Tripterygium</taxon>
    </lineage>
</organism>
<feature type="domain" description="Chalcone/stilbene synthase C-terminal" evidence="6">
    <location>
        <begin position="246"/>
        <end position="389"/>
    </location>
</feature>
<name>A0A7J7CD16_TRIWF</name>
<keyword evidence="8" id="KW-1185">Reference proteome</keyword>
<feature type="domain" description="Chalcone/stilbene synthase N-terminal" evidence="5">
    <location>
        <begin position="21"/>
        <end position="236"/>
    </location>
</feature>
<dbReference type="Proteomes" id="UP000593562">
    <property type="component" value="Unassembled WGS sequence"/>
</dbReference>
<comment type="caution">
    <text evidence="7">The sequence shown here is derived from an EMBL/GenBank/DDBJ whole genome shotgun (WGS) entry which is preliminary data.</text>
</comment>
<keyword evidence="2 4" id="KW-0808">Transferase</keyword>
<dbReference type="PIRSF" id="PIRSF000451">
    <property type="entry name" value="PKS_III"/>
    <property type="match status" value="1"/>
</dbReference>
<dbReference type="InterPro" id="IPR012328">
    <property type="entry name" value="Chalcone/stilbene_synt_C"/>
</dbReference>
<evidence type="ECO:0000256" key="4">
    <source>
        <dbReference type="RuleBase" id="RU003633"/>
    </source>
</evidence>
<gene>
    <name evidence="7" type="ORF">HS088_TW18G00308</name>
</gene>
<sequence>MLRTDNNGVSKHYPVHIRRTPTPGKATVLALGKAFPKQLIPQDCLVEGYIHDTKCEDASIKEKLERLCKITTVKTRYTVMSKDILDKYPELATEGSPTIKQRLEIANPAVVEMALEASIACIKEWGRPVEDITHIVYVSSSEIRLPGGDLYLASQLGLRSDVGRVMLYFLGCYGGVTGLRVAKDIAENNPGSRVLLTTSETTILGYRPPNKARPYDLVGAALFGDGAAAAIIGTNPLTRTESPFMELHYAVQQFLPGTQNVIDGRLSEEGIHFKLGRDLPQKIDENIEDFCKKLMSKAGLKEFNDLFWAVHPGGPAILNRLEITLELNAQKLECSRRALMDYGNVSSNTIFYVMDYMREKLKRDGSEEWGLALAFGPGITFEGILVRSL</sequence>
<dbReference type="PANTHER" id="PTHR11877">
    <property type="entry name" value="HYDROXYMETHYLGLUTARYL-COA SYNTHASE"/>
    <property type="match status" value="1"/>
</dbReference>
<protein>
    <submittedName>
        <fullName evidence="7">Stilbene synthase 3-like</fullName>
    </submittedName>
</protein>
<dbReference type="InterPro" id="IPR001099">
    <property type="entry name" value="Chalcone/stilbene_synt_N"/>
</dbReference>
<evidence type="ECO:0000259" key="6">
    <source>
        <dbReference type="Pfam" id="PF02797"/>
    </source>
</evidence>
<dbReference type="Pfam" id="PF00195">
    <property type="entry name" value="Chal_sti_synt_N"/>
    <property type="match status" value="1"/>
</dbReference>
<evidence type="ECO:0000256" key="3">
    <source>
        <dbReference type="PIRSR" id="PIRSR000451-1"/>
    </source>
</evidence>
<comment type="similarity">
    <text evidence="1 4">Belongs to the thiolase-like superfamily. Chalcone/stilbene synthases family.</text>
</comment>
<evidence type="ECO:0000256" key="1">
    <source>
        <dbReference type="ARBA" id="ARBA00005531"/>
    </source>
</evidence>
<reference evidence="7 8" key="1">
    <citation type="journal article" date="2020" name="Nat. Commun.">
        <title>Genome of Tripterygium wilfordii and identification of cytochrome P450 involved in triptolide biosynthesis.</title>
        <authorList>
            <person name="Tu L."/>
            <person name="Su P."/>
            <person name="Zhang Z."/>
            <person name="Gao L."/>
            <person name="Wang J."/>
            <person name="Hu T."/>
            <person name="Zhou J."/>
            <person name="Zhang Y."/>
            <person name="Zhao Y."/>
            <person name="Liu Y."/>
            <person name="Song Y."/>
            <person name="Tong Y."/>
            <person name="Lu Y."/>
            <person name="Yang J."/>
            <person name="Xu C."/>
            <person name="Jia M."/>
            <person name="Peters R.J."/>
            <person name="Huang L."/>
            <person name="Gao W."/>
        </authorList>
    </citation>
    <scope>NUCLEOTIDE SEQUENCE [LARGE SCALE GENOMIC DNA]</scope>
    <source>
        <strain evidence="8">cv. XIE 37</strain>
        <tissue evidence="7">Leaf</tissue>
    </source>
</reference>
<accession>A0A7J7CD16</accession>
<dbReference type="GO" id="GO:0030639">
    <property type="term" value="P:polyketide biosynthetic process"/>
    <property type="evidence" value="ECO:0007669"/>
    <property type="project" value="TreeGrafter"/>
</dbReference>
<dbReference type="PANTHER" id="PTHR11877:SF46">
    <property type="entry name" value="TYPE III POLYKETIDE SYNTHASE A"/>
    <property type="match status" value="1"/>
</dbReference>
<dbReference type="InParanoid" id="A0A7J7CD16"/>
<dbReference type="GO" id="GO:0016747">
    <property type="term" value="F:acyltransferase activity, transferring groups other than amino-acyl groups"/>
    <property type="evidence" value="ECO:0007669"/>
    <property type="project" value="InterPro"/>
</dbReference>
<feature type="active site" description="Acyl-thioester intermediate" evidence="3">
    <location>
        <position position="172"/>
    </location>
</feature>
<dbReference type="FunFam" id="3.40.47.10:FF:000014">
    <property type="entry name" value="Chalcone synthase 1"/>
    <property type="match status" value="1"/>
</dbReference>